<evidence type="ECO:0000313" key="2">
    <source>
        <dbReference type="Proteomes" id="UP000050996"/>
    </source>
</evidence>
<dbReference type="RefSeq" id="WP_053475799.1">
    <property type="nucleotide sequence ID" value="NZ_CP041305.1"/>
</dbReference>
<protein>
    <submittedName>
        <fullName evidence="1">Uncharacterized protein</fullName>
    </submittedName>
</protein>
<name>A0A0Q3QNT6_9BACI</name>
<organism evidence="1 2">
    <name type="scientific">Cytobacillus solani</name>
    <dbReference type="NCBI Taxonomy" id="1637975"/>
    <lineage>
        <taxon>Bacteria</taxon>
        <taxon>Bacillati</taxon>
        <taxon>Bacillota</taxon>
        <taxon>Bacilli</taxon>
        <taxon>Bacillales</taxon>
        <taxon>Bacillaceae</taxon>
        <taxon>Cytobacillus</taxon>
    </lineage>
</organism>
<sequence length="80" mass="9193">MKILELDEKKLGQQLLAAPLTSHQANHKWIKSTMQDYILPSEENLEGQFVHDLYTKDTQSIIDKWYGGKEGAAKLIHNRS</sequence>
<reference evidence="1 2" key="1">
    <citation type="submission" date="2015-09" db="EMBL/GenBank/DDBJ databases">
        <title>Genome sequencing project for genomic taxonomy and phylogenomics of Bacillus-like bacteria.</title>
        <authorList>
            <person name="Liu B."/>
            <person name="Wang J."/>
            <person name="Zhu Y."/>
            <person name="Liu G."/>
            <person name="Chen Q."/>
            <person name="Chen Z."/>
            <person name="Lan J."/>
            <person name="Che J."/>
            <person name="Ge C."/>
            <person name="Shi H."/>
            <person name="Pan Z."/>
            <person name="Liu X."/>
        </authorList>
    </citation>
    <scope>NUCLEOTIDE SEQUENCE [LARGE SCALE GENOMIC DNA]</scope>
    <source>
        <strain evidence="1 2">FJAT-18043</strain>
    </source>
</reference>
<dbReference type="Proteomes" id="UP000050996">
    <property type="component" value="Unassembled WGS sequence"/>
</dbReference>
<comment type="caution">
    <text evidence="1">The sequence shown here is derived from an EMBL/GenBank/DDBJ whole genome shotgun (WGS) entry which is preliminary data.</text>
</comment>
<dbReference type="EMBL" id="LJIX01000006">
    <property type="protein sequence ID" value="KQL19272.1"/>
    <property type="molecule type" value="Genomic_DNA"/>
</dbReference>
<gene>
    <name evidence="1" type="ORF">AN957_12280</name>
</gene>
<evidence type="ECO:0000313" key="1">
    <source>
        <dbReference type="EMBL" id="KQL19272.1"/>
    </source>
</evidence>
<proteinExistence type="predicted"/>
<dbReference type="PATRIC" id="fig|1637975.4.peg.2278"/>
<keyword evidence="2" id="KW-1185">Reference proteome</keyword>
<accession>A0A0Q3QNT6</accession>
<dbReference type="AlphaFoldDB" id="A0A0Q3QNT6"/>